<dbReference type="InterPro" id="IPR016162">
    <property type="entry name" value="Ald_DH_N"/>
</dbReference>
<comment type="catalytic activity">
    <reaction evidence="4 8">
        <text>succinate semialdehyde + NADP(+) + H2O = succinate + NADPH + 2 H(+)</text>
        <dbReference type="Rhea" id="RHEA:13213"/>
        <dbReference type="ChEBI" id="CHEBI:15377"/>
        <dbReference type="ChEBI" id="CHEBI:15378"/>
        <dbReference type="ChEBI" id="CHEBI:30031"/>
        <dbReference type="ChEBI" id="CHEBI:57706"/>
        <dbReference type="ChEBI" id="CHEBI:57783"/>
        <dbReference type="ChEBI" id="CHEBI:58349"/>
        <dbReference type="EC" id="1.2.1.16"/>
    </reaction>
</comment>
<dbReference type="EMBL" id="FO082052">
    <property type="protein sequence ID" value="CCE80642.1"/>
    <property type="molecule type" value="Genomic_DNA"/>
</dbReference>
<dbReference type="CDD" id="cd07103">
    <property type="entry name" value="ALDH_F5_SSADH_GabD"/>
    <property type="match status" value="1"/>
</dbReference>
<dbReference type="PANTHER" id="PTHR43353:SF5">
    <property type="entry name" value="SUCCINATE-SEMIALDEHYDE DEHYDROGENASE, MITOCHONDRIAL"/>
    <property type="match status" value="1"/>
</dbReference>
<dbReference type="OrthoDB" id="310895at2759"/>
<dbReference type="InterPro" id="IPR015590">
    <property type="entry name" value="Aldehyde_DH_dom"/>
</dbReference>
<evidence type="ECO:0000256" key="2">
    <source>
        <dbReference type="ARBA" id="ARBA00009986"/>
    </source>
</evidence>
<dbReference type="FunCoup" id="G8YJZ7">
    <property type="interactions" value="686"/>
</dbReference>
<comment type="similarity">
    <text evidence="2 7">Belongs to the aldehyde dehydrogenase family.</text>
</comment>
<comment type="pathway">
    <text evidence="1 8">Amino-acid degradation; 4-aminobutanoate degradation.</text>
</comment>
<dbReference type="GO" id="GO:0009450">
    <property type="term" value="P:gamma-aminobutyric acid catabolic process"/>
    <property type="evidence" value="ECO:0007669"/>
    <property type="project" value="UniProtKB-UniPathway"/>
</dbReference>
<dbReference type="EC" id="1.2.1.16" evidence="8"/>
<dbReference type="GO" id="GO:0005737">
    <property type="term" value="C:cytoplasm"/>
    <property type="evidence" value="ECO:0007669"/>
    <property type="project" value="TreeGrafter"/>
</dbReference>
<evidence type="ECO:0000256" key="7">
    <source>
        <dbReference type="RuleBase" id="RU003345"/>
    </source>
</evidence>
<evidence type="ECO:0000256" key="3">
    <source>
        <dbReference type="ARBA" id="ARBA00023002"/>
    </source>
</evidence>
<dbReference type="eggNOG" id="KOG2451">
    <property type="taxonomic scope" value="Eukaryota"/>
</dbReference>
<dbReference type="InterPro" id="IPR016161">
    <property type="entry name" value="Ald_DH/histidinol_DH"/>
</dbReference>
<evidence type="ECO:0000256" key="1">
    <source>
        <dbReference type="ARBA" id="ARBA00005176"/>
    </source>
</evidence>
<evidence type="ECO:0000256" key="4">
    <source>
        <dbReference type="ARBA" id="ARBA00050387"/>
    </source>
</evidence>
<reference evidence="10" key="1">
    <citation type="submission" date="2011-10" db="EMBL/GenBank/DDBJ databases">
        <authorList>
            <person name="Genoscope - CEA"/>
        </authorList>
    </citation>
    <scope>NUCLEOTIDE SEQUENCE</scope>
</reference>
<dbReference type="PANTHER" id="PTHR43353">
    <property type="entry name" value="SUCCINATE-SEMIALDEHYDE DEHYDROGENASE, MITOCHONDRIAL"/>
    <property type="match status" value="1"/>
</dbReference>
<dbReference type="Gene3D" id="3.40.309.10">
    <property type="entry name" value="Aldehyde Dehydrogenase, Chain A, domain 2"/>
    <property type="match status" value="1"/>
</dbReference>
<dbReference type="NCBIfam" id="TIGR01780">
    <property type="entry name" value="SSADH"/>
    <property type="match status" value="1"/>
</dbReference>
<dbReference type="EMBL" id="FO082053">
    <property type="protein sequence ID" value="CCE79877.1"/>
    <property type="molecule type" value="Genomic_DNA"/>
</dbReference>
<dbReference type="SUPFAM" id="SSF53720">
    <property type="entry name" value="ALDH-like"/>
    <property type="match status" value="1"/>
</dbReference>
<accession>G8YJZ7</accession>
<dbReference type="Proteomes" id="UP000005222">
    <property type="component" value="Chromosome G"/>
</dbReference>
<dbReference type="STRING" id="559304.G8YJZ7"/>
<evidence type="ECO:0000259" key="9">
    <source>
        <dbReference type="Pfam" id="PF00171"/>
    </source>
</evidence>
<name>G8YJZ7_PICSO</name>
<evidence type="ECO:0000256" key="5">
    <source>
        <dbReference type="ARBA" id="ARBA00052698"/>
    </source>
</evidence>
<evidence type="ECO:0000256" key="6">
    <source>
        <dbReference type="PROSITE-ProRule" id="PRU10007"/>
    </source>
</evidence>
<dbReference type="AlphaFoldDB" id="G8YJZ7"/>
<feature type="active site" evidence="6">
    <location>
        <position position="261"/>
    </location>
</feature>
<dbReference type="InterPro" id="IPR050740">
    <property type="entry name" value="Aldehyde_DH_Superfamily"/>
</dbReference>
<evidence type="ECO:0000313" key="12">
    <source>
        <dbReference type="Proteomes" id="UP000005222"/>
    </source>
</evidence>
<feature type="domain" description="Aldehyde dehydrogenase" evidence="9">
    <location>
        <begin position="22"/>
        <end position="485"/>
    </location>
</feature>
<comment type="catalytic activity">
    <reaction evidence="5 8">
        <text>succinate semialdehyde + NAD(+) + H2O = succinate + NADH + 2 H(+)</text>
        <dbReference type="Rhea" id="RHEA:13217"/>
        <dbReference type="ChEBI" id="CHEBI:15377"/>
        <dbReference type="ChEBI" id="CHEBI:15378"/>
        <dbReference type="ChEBI" id="CHEBI:30031"/>
        <dbReference type="ChEBI" id="CHEBI:57540"/>
        <dbReference type="ChEBI" id="CHEBI:57706"/>
        <dbReference type="ChEBI" id="CHEBI:57945"/>
        <dbReference type="EC" id="1.2.1.16"/>
    </reaction>
</comment>
<dbReference type="InterPro" id="IPR016163">
    <property type="entry name" value="Ald_DH_C"/>
</dbReference>
<evidence type="ECO:0000313" key="11">
    <source>
        <dbReference type="EMBL" id="CCE80642.1"/>
    </source>
</evidence>
<proteinExistence type="inferred from homology"/>
<dbReference type="InterPro" id="IPR010102">
    <property type="entry name" value="Succ_semiAld_DH"/>
</dbReference>
<dbReference type="Gene3D" id="3.40.605.10">
    <property type="entry name" value="Aldehyde Dehydrogenase, Chain A, domain 1"/>
    <property type="match status" value="1"/>
</dbReference>
<evidence type="ECO:0000256" key="8">
    <source>
        <dbReference type="RuleBase" id="RU365091"/>
    </source>
</evidence>
<keyword evidence="3 7" id="KW-0560">Oxidoreductase</keyword>
<gene>
    <name evidence="10" type="primary">Piso0_002969</name>
    <name evidence="10" type="ORF">GNLVRS01_PISO0G02008g</name>
    <name evidence="11" type="ORF">GNLVRS01_PISO0H02009g</name>
</gene>
<organism evidence="10 12">
    <name type="scientific">Pichia sorbitophila (strain ATCC MYA-4447 / BCRC 22081 / CBS 7064 / NBRC 10061 / NRRL Y-12695)</name>
    <name type="common">Hybrid yeast</name>
    <dbReference type="NCBI Taxonomy" id="559304"/>
    <lineage>
        <taxon>Eukaryota</taxon>
        <taxon>Fungi</taxon>
        <taxon>Dikarya</taxon>
        <taxon>Ascomycota</taxon>
        <taxon>Saccharomycotina</taxon>
        <taxon>Pichiomycetes</taxon>
        <taxon>Debaryomycetaceae</taxon>
        <taxon>Millerozyma</taxon>
    </lineage>
</organism>
<dbReference type="HOGENOM" id="CLU_005391_5_3_1"/>
<dbReference type="FunFam" id="3.40.605.10:FF:000005">
    <property type="entry name" value="Succinate-semialdehyde dehydrogenase I"/>
    <property type="match status" value="1"/>
</dbReference>
<dbReference type="FunFam" id="3.40.309.10:FF:000004">
    <property type="entry name" value="Succinate-semialdehyde dehydrogenase I"/>
    <property type="match status" value="1"/>
</dbReference>
<protein>
    <recommendedName>
        <fullName evidence="8">Succinate-semialdehyde dehydrogenase</fullName>
        <ecNumber evidence="8">1.2.1.16</ecNumber>
    </recommendedName>
</protein>
<dbReference type="GO" id="GO:0004777">
    <property type="term" value="F:succinate-semialdehyde dehydrogenase (NAD+) activity"/>
    <property type="evidence" value="ECO:0007669"/>
    <property type="project" value="UniProtKB-UniRule"/>
</dbReference>
<evidence type="ECO:0000313" key="10">
    <source>
        <dbReference type="EMBL" id="CCE79877.1"/>
    </source>
</evidence>
<dbReference type="Pfam" id="PF00171">
    <property type="entry name" value="Aldedh"/>
    <property type="match status" value="1"/>
</dbReference>
<dbReference type="UniPathway" id="UPA00733"/>
<dbReference type="Proteomes" id="UP000005222">
    <property type="component" value="Chromosome H"/>
</dbReference>
<keyword evidence="12" id="KW-1185">Reference proteome</keyword>
<reference evidence="12" key="2">
    <citation type="journal article" date="2012" name="G3 (Bethesda)">
        <title>Pichia sorbitophila, an interspecies yeast hybrid reveals early steps of genome resolution following polyploidization.</title>
        <authorList>
            <person name="Leh Louis V."/>
            <person name="Despons L."/>
            <person name="Friedrich A."/>
            <person name="Martin T."/>
            <person name="Durrens P."/>
            <person name="Casaregola S."/>
            <person name="Neuveglise C."/>
            <person name="Fairhead C."/>
            <person name="Marck C."/>
            <person name="Cruz J.A."/>
            <person name="Straub M.L."/>
            <person name="Kugler V."/>
            <person name="Sacerdot C."/>
            <person name="Uzunov Z."/>
            <person name="Thierry A."/>
            <person name="Weiss S."/>
            <person name="Bleykasten C."/>
            <person name="De Montigny J."/>
            <person name="Jacques N."/>
            <person name="Jung P."/>
            <person name="Lemaire M."/>
            <person name="Mallet S."/>
            <person name="Morel G."/>
            <person name="Richard G.F."/>
            <person name="Sarkar A."/>
            <person name="Savel G."/>
            <person name="Schacherer J."/>
            <person name="Seret M.L."/>
            <person name="Talla E."/>
            <person name="Samson G."/>
            <person name="Jubin C."/>
            <person name="Poulain J."/>
            <person name="Vacherie B."/>
            <person name="Barbe V."/>
            <person name="Pelletier E."/>
            <person name="Sherman D.J."/>
            <person name="Westhof E."/>
            <person name="Weissenbach J."/>
            <person name="Baret P.V."/>
            <person name="Wincker P."/>
            <person name="Gaillardin C."/>
            <person name="Dujon B."/>
            <person name="Souciet J.L."/>
        </authorList>
    </citation>
    <scope>NUCLEOTIDE SEQUENCE [LARGE SCALE GENOMIC DNA]</scope>
    <source>
        <strain evidence="12">ATCC MYA-4447 / BCRC 22081 / CBS 7064 / NBRC 10061 / NRRL Y-12695</strain>
    </source>
</reference>
<dbReference type="InParanoid" id="G8YJZ7"/>
<dbReference type="InterPro" id="IPR029510">
    <property type="entry name" value="Ald_DH_CS_GLU"/>
</dbReference>
<sequence length="492" mass="53864">MVGPELKNKELVRHTPFVNGEWLKSGSSKTFKVYDPATEKEIIELPDQTEEEIDEAIKAASAAFEKVRRSNAYDRARCLRRLYELMIENVDDLAKIVTWENGKCLAEAAGEVKYAASYFEWFSEEAKRMYGHTIQPSNGHNKVITLKQPVGVVGLLCPFNFPIAMGARKLAPAFAAGCTTVLKPDGQTPLSSLALAYLAQEAGFPAGSFNVVLTSTENTPMCGKKFCESPAIKKVSFTGSTRVGKLLMEQSSSTLKKLSMELGGNAPIIIFDDADLDLAVSQSIASKFRSLGQTCVCANRLYVQSGVYDKFVEKFAEQTRAFKIGNGFDPNVTHGCMINQNSIKKVEEHVHDAVSKGASVVVEGGRLPHLGKNFYAPTVVKDVAHGMAVTQEETFGPLAAIVKFDTKEEVLQWCNDTPYGLASYVFSENLNNVWYLSEYLESGMVSVNTGLFTDASLPFGGVKESGFGREGSLYGIDDYTVIKSITLGNVYR</sequence>
<dbReference type="PROSITE" id="PS00687">
    <property type="entry name" value="ALDEHYDE_DEHYDR_GLU"/>
    <property type="match status" value="1"/>
</dbReference>